<proteinExistence type="predicted"/>
<name>A0A1I7J4X7_9BACT</name>
<accession>A0A1I7J4X7</accession>
<dbReference type="EMBL" id="FPCA01000003">
    <property type="protein sequence ID" value="SFU80214.1"/>
    <property type="molecule type" value="Genomic_DNA"/>
</dbReference>
<dbReference type="Proteomes" id="UP000182491">
    <property type="component" value="Unassembled WGS sequence"/>
</dbReference>
<keyword evidence="1" id="KW-0472">Membrane</keyword>
<keyword evidence="1" id="KW-1133">Transmembrane helix</keyword>
<dbReference type="AlphaFoldDB" id="A0A1I7J4X7"/>
<organism evidence="2 3">
    <name type="scientific">Pontibacter akesuensis</name>
    <dbReference type="NCBI Taxonomy" id="388950"/>
    <lineage>
        <taxon>Bacteria</taxon>
        <taxon>Pseudomonadati</taxon>
        <taxon>Bacteroidota</taxon>
        <taxon>Cytophagia</taxon>
        <taxon>Cytophagales</taxon>
        <taxon>Hymenobacteraceae</taxon>
        <taxon>Pontibacter</taxon>
    </lineage>
</organism>
<dbReference type="STRING" id="388950.GCA_001611675_02572"/>
<keyword evidence="3" id="KW-1185">Reference proteome</keyword>
<keyword evidence="1" id="KW-0812">Transmembrane</keyword>
<dbReference type="RefSeq" id="WP_068838488.1">
    <property type="nucleotide sequence ID" value="NZ_BMXC01000003.1"/>
</dbReference>
<protein>
    <submittedName>
        <fullName evidence="2">Uncharacterized protein</fullName>
    </submittedName>
</protein>
<evidence type="ECO:0000313" key="2">
    <source>
        <dbReference type="EMBL" id="SFU80214.1"/>
    </source>
</evidence>
<evidence type="ECO:0000256" key="1">
    <source>
        <dbReference type="SAM" id="Phobius"/>
    </source>
</evidence>
<sequence>MMPTTIDIILSSIGKQYLYLRLRSQERVVRELELKYEGKYKNAGLSLLFDLLMALAVVVVVSVVAAILYFFVS</sequence>
<evidence type="ECO:0000313" key="3">
    <source>
        <dbReference type="Proteomes" id="UP000182491"/>
    </source>
</evidence>
<reference evidence="3" key="1">
    <citation type="submission" date="2016-10" db="EMBL/GenBank/DDBJ databases">
        <authorList>
            <person name="Varghese N."/>
        </authorList>
    </citation>
    <scope>NUCLEOTIDE SEQUENCE [LARGE SCALE GENOMIC DNA]</scope>
    <source>
        <strain evidence="3">DSM 18820</strain>
    </source>
</reference>
<gene>
    <name evidence="2" type="ORF">SAMN04487941_2493</name>
</gene>
<feature type="transmembrane region" description="Helical" evidence="1">
    <location>
        <begin position="47"/>
        <end position="72"/>
    </location>
</feature>